<proteinExistence type="predicted"/>
<dbReference type="AlphaFoldDB" id="A0A5P2AYQ7"/>
<dbReference type="GO" id="GO:0003677">
    <property type="term" value="F:DNA binding"/>
    <property type="evidence" value="ECO:0007669"/>
    <property type="project" value="InterPro"/>
</dbReference>
<organism evidence="3 4">
    <name type="scientific">Streptomyces venezuelae</name>
    <dbReference type="NCBI Taxonomy" id="54571"/>
    <lineage>
        <taxon>Bacteria</taxon>
        <taxon>Bacillati</taxon>
        <taxon>Actinomycetota</taxon>
        <taxon>Actinomycetes</taxon>
        <taxon>Kitasatosporales</taxon>
        <taxon>Streptomycetaceae</taxon>
        <taxon>Streptomyces</taxon>
    </lineage>
</organism>
<dbReference type="CDD" id="cd00093">
    <property type="entry name" value="HTH_XRE"/>
    <property type="match status" value="1"/>
</dbReference>
<dbReference type="Gene3D" id="1.10.260.40">
    <property type="entry name" value="lambda repressor-like DNA-binding domains"/>
    <property type="match status" value="1"/>
</dbReference>
<sequence>MMGRQERAVAAGTRQSEALARWLRHQRQRLGLTYAEMAFKIDGEVTASALSRAASGQGVPSRRVVEAYAQACEADMAEARRLWKAARWAAQQDPRKPAAPGDVQDRHLADKVEQLVTHPEVLEDFAQMRRAMIQLRAREGQPSLDELQRRAGRAPDGRHHLLPKSSLSSVLHGHSVPLRRHITAFTRALGLGEGKVALWERAWDRIEERTAAQAPPERRRARNRSHPYPAVPADQPVLLRGFLIDDDDIGIGTAAIAAESAVHAAWALAPGLAPSDLTPLRSQGLLPQVFTPTRRHTGPRLALPIAGYTRSGLPIRVPRARPYDRRYGLDKPTLRLRR</sequence>
<dbReference type="InterPro" id="IPR010982">
    <property type="entry name" value="Lambda_DNA-bd_dom_sf"/>
</dbReference>
<protein>
    <submittedName>
        <fullName evidence="3">Transcriptional regulator</fullName>
    </submittedName>
</protein>
<evidence type="ECO:0000313" key="4">
    <source>
        <dbReference type="Proteomes" id="UP000324106"/>
    </source>
</evidence>
<name>A0A5P2AYQ7_STRVZ</name>
<feature type="region of interest" description="Disordered" evidence="1">
    <location>
        <begin position="210"/>
        <end position="229"/>
    </location>
</feature>
<feature type="domain" description="HTH cro/C1-type" evidence="2">
    <location>
        <begin position="23"/>
        <end position="79"/>
    </location>
</feature>
<dbReference type="EMBL" id="CP029194">
    <property type="protein sequence ID" value="QES23166.1"/>
    <property type="molecule type" value="Genomic_DNA"/>
</dbReference>
<dbReference type="Proteomes" id="UP000324106">
    <property type="component" value="Chromosome"/>
</dbReference>
<accession>A0A5P2AYQ7</accession>
<dbReference type="SMART" id="SM00530">
    <property type="entry name" value="HTH_XRE"/>
    <property type="match status" value="2"/>
</dbReference>
<dbReference type="InterPro" id="IPR001387">
    <property type="entry name" value="Cro/C1-type_HTH"/>
</dbReference>
<gene>
    <name evidence="3" type="ORF">DEJ46_31905</name>
</gene>
<reference evidence="3 4" key="1">
    <citation type="submission" date="2018-05" db="EMBL/GenBank/DDBJ databases">
        <title>Streptomyces venezuelae.</title>
        <authorList>
            <person name="Kim W."/>
            <person name="Lee N."/>
            <person name="Cho B.-K."/>
        </authorList>
    </citation>
    <scope>NUCLEOTIDE SEQUENCE [LARGE SCALE GENOMIC DNA]</scope>
    <source>
        <strain evidence="3 4">ATCC 15068</strain>
    </source>
</reference>
<dbReference type="SUPFAM" id="SSF47413">
    <property type="entry name" value="lambda repressor-like DNA-binding domains"/>
    <property type="match status" value="1"/>
</dbReference>
<evidence type="ECO:0000313" key="3">
    <source>
        <dbReference type="EMBL" id="QES23166.1"/>
    </source>
</evidence>
<evidence type="ECO:0000259" key="2">
    <source>
        <dbReference type="PROSITE" id="PS50943"/>
    </source>
</evidence>
<dbReference type="Pfam" id="PF13560">
    <property type="entry name" value="HTH_31"/>
    <property type="match status" value="1"/>
</dbReference>
<evidence type="ECO:0000256" key="1">
    <source>
        <dbReference type="SAM" id="MobiDB-lite"/>
    </source>
</evidence>
<dbReference type="PROSITE" id="PS50943">
    <property type="entry name" value="HTH_CROC1"/>
    <property type="match status" value="1"/>
</dbReference>